<dbReference type="Proteomes" id="UP001589894">
    <property type="component" value="Unassembled WGS sequence"/>
</dbReference>
<dbReference type="InterPro" id="IPR003829">
    <property type="entry name" value="Pirin_N_dom"/>
</dbReference>
<dbReference type="Pfam" id="PF05726">
    <property type="entry name" value="Pirin_C"/>
    <property type="match status" value="1"/>
</dbReference>
<gene>
    <name evidence="5" type="ORF">ACFFHU_19600</name>
</gene>
<protein>
    <submittedName>
        <fullName evidence="5">Pirin family protein</fullName>
    </submittedName>
</protein>
<comment type="similarity">
    <text evidence="1 2">Belongs to the pirin family.</text>
</comment>
<dbReference type="SUPFAM" id="SSF51182">
    <property type="entry name" value="RmlC-like cupins"/>
    <property type="match status" value="1"/>
</dbReference>
<dbReference type="PANTHER" id="PTHR13903">
    <property type="entry name" value="PIRIN-RELATED"/>
    <property type="match status" value="1"/>
</dbReference>
<accession>A0ABV6P213</accession>
<feature type="domain" description="Pirin N-terminal" evidence="3">
    <location>
        <begin position="44"/>
        <end position="120"/>
    </location>
</feature>
<organism evidence="5 6">
    <name type="scientific">Plantactinospora siamensis</name>
    <dbReference type="NCBI Taxonomy" id="555372"/>
    <lineage>
        <taxon>Bacteria</taxon>
        <taxon>Bacillati</taxon>
        <taxon>Actinomycetota</taxon>
        <taxon>Actinomycetes</taxon>
        <taxon>Micromonosporales</taxon>
        <taxon>Micromonosporaceae</taxon>
        <taxon>Plantactinospora</taxon>
    </lineage>
</organism>
<dbReference type="Gene3D" id="2.60.120.10">
    <property type="entry name" value="Jelly Rolls"/>
    <property type="match status" value="2"/>
</dbReference>
<evidence type="ECO:0000313" key="5">
    <source>
        <dbReference type="EMBL" id="MFC0566333.1"/>
    </source>
</evidence>
<dbReference type="PIRSF" id="PIRSF006232">
    <property type="entry name" value="Pirin"/>
    <property type="match status" value="1"/>
</dbReference>
<keyword evidence="6" id="KW-1185">Reference proteome</keyword>
<name>A0ABV6P213_9ACTN</name>
<dbReference type="CDD" id="cd02909">
    <property type="entry name" value="cupin_pirin_N"/>
    <property type="match status" value="1"/>
</dbReference>
<comment type="caution">
    <text evidence="5">The sequence shown here is derived from an EMBL/GenBank/DDBJ whole genome shotgun (WGS) entry which is preliminary data.</text>
</comment>
<reference evidence="5 6" key="1">
    <citation type="submission" date="2024-09" db="EMBL/GenBank/DDBJ databases">
        <authorList>
            <person name="Sun Q."/>
            <person name="Mori K."/>
        </authorList>
    </citation>
    <scope>NUCLEOTIDE SEQUENCE [LARGE SCALE GENOMIC DNA]</scope>
    <source>
        <strain evidence="5 6">TBRC 2205</strain>
    </source>
</reference>
<dbReference type="InterPro" id="IPR014710">
    <property type="entry name" value="RmlC-like_jellyroll"/>
</dbReference>
<feature type="domain" description="Pirin C-terminal" evidence="4">
    <location>
        <begin position="176"/>
        <end position="281"/>
    </location>
</feature>
<dbReference type="InterPro" id="IPR012093">
    <property type="entry name" value="Pirin"/>
</dbReference>
<dbReference type="EMBL" id="JBHLUE010000016">
    <property type="protein sequence ID" value="MFC0566333.1"/>
    <property type="molecule type" value="Genomic_DNA"/>
</dbReference>
<dbReference type="PANTHER" id="PTHR13903:SF8">
    <property type="entry name" value="PIRIN"/>
    <property type="match status" value="1"/>
</dbReference>
<evidence type="ECO:0000256" key="2">
    <source>
        <dbReference type="RuleBase" id="RU003457"/>
    </source>
</evidence>
<evidence type="ECO:0000256" key="1">
    <source>
        <dbReference type="ARBA" id="ARBA00008416"/>
    </source>
</evidence>
<dbReference type="CDD" id="cd02247">
    <property type="entry name" value="cupin_pirin_C"/>
    <property type="match status" value="1"/>
</dbReference>
<proteinExistence type="inferred from homology"/>
<dbReference type="InterPro" id="IPR008778">
    <property type="entry name" value="Pirin_C_dom"/>
</dbReference>
<sequence>MTAPLAARRIDRVSTKQRLGPDAQVDDKALLISPADPTRTDPFLLLSEDWFSEPGFEWHPHRGLETVTTVLDGVLEHGDNLGNAGALEPGDVQWMTAGRGIIHRELAFRNEHAHTLQLWLNLPARHKMAATRYQDLLAARRPRITLPGVVVDVISGTVAGITGPALNHHPVQGALVTLEPGTAYRLPVPASHRAFAYVVEGAVSVAGRRVRAGQTAWSDPVRGAADAPLPLAAGDGHSPARVLVFSGRPLREPIAMGGPFVMNRRTEITQAFADFHAGRFGPVPRQARLKYDR</sequence>
<dbReference type="InterPro" id="IPR011051">
    <property type="entry name" value="RmlC_Cupin_sf"/>
</dbReference>
<evidence type="ECO:0000313" key="6">
    <source>
        <dbReference type="Proteomes" id="UP001589894"/>
    </source>
</evidence>
<dbReference type="Pfam" id="PF02678">
    <property type="entry name" value="Pirin"/>
    <property type="match status" value="1"/>
</dbReference>
<evidence type="ECO:0000259" key="4">
    <source>
        <dbReference type="Pfam" id="PF05726"/>
    </source>
</evidence>
<dbReference type="RefSeq" id="WP_377340927.1">
    <property type="nucleotide sequence ID" value="NZ_JBHLUE010000016.1"/>
</dbReference>
<evidence type="ECO:0000259" key="3">
    <source>
        <dbReference type="Pfam" id="PF02678"/>
    </source>
</evidence>